<gene>
    <name evidence="3" type="ORF">GMDG_05947</name>
</gene>
<keyword evidence="1" id="KW-0175">Coiled coil</keyword>
<evidence type="ECO:0000313" key="4">
    <source>
        <dbReference type="Proteomes" id="UP000011064"/>
    </source>
</evidence>
<feature type="compositionally biased region" description="Acidic residues" evidence="2">
    <location>
        <begin position="566"/>
        <end position="594"/>
    </location>
</feature>
<protein>
    <submittedName>
        <fullName evidence="3">Uncharacterized protein</fullName>
    </submittedName>
</protein>
<dbReference type="VEuPathDB" id="FungiDB:GMDG_05947"/>
<dbReference type="InParanoid" id="L8FRF6"/>
<feature type="compositionally biased region" description="Polar residues" evidence="2">
    <location>
        <begin position="258"/>
        <end position="279"/>
    </location>
</feature>
<dbReference type="PANTHER" id="PTHR38701:SF1">
    <property type="entry name" value="UP-REGULATED DURING SEPTATION PROTEIN 1 DOMAIN-CONTAINING PROTEIN"/>
    <property type="match status" value="1"/>
</dbReference>
<dbReference type="HOGENOM" id="CLU_012103_0_1_1"/>
<feature type="compositionally biased region" description="Polar residues" evidence="2">
    <location>
        <begin position="171"/>
        <end position="181"/>
    </location>
</feature>
<organism evidence="3 4">
    <name type="scientific">Pseudogymnoascus destructans (strain ATCC MYA-4855 / 20631-21)</name>
    <name type="common">Bat white-nose syndrome fungus</name>
    <name type="synonym">Geomyces destructans</name>
    <dbReference type="NCBI Taxonomy" id="658429"/>
    <lineage>
        <taxon>Eukaryota</taxon>
        <taxon>Fungi</taxon>
        <taxon>Dikarya</taxon>
        <taxon>Ascomycota</taxon>
        <taxon>Pezizomycotina</taxon>
        <taxon>Leotiomycetes</taxon>
        <taxon>Thelebolales</taxon>
        <taxon>Thelebolaceae</taxon>
        <taxon>Pseudogymnoascus</taxon>
    </lineage>
</organism>
<dbReference type="PANTHER" id="PTHR38701">
    <property type="entry name" value="CHROMOSOME 8, WHOLE GENOME SHOTGUN SEQUENCE"/>
    <property type="match status" value="1"/>
</dbReference>
<accession>L8FRF6</accession>
<reference evidence="4" key="1">
    <citation type="submission" date="2010-09" db="EMBL/GenBank/DDBJ databases">
        <title>The genome sequence of Geomyces destructans 20631-21.</title>
        <authorList>
            <consortium name="The Broad Institute Genome Sequencing Platform"/>
            <person name="Cuomo C.A."/>
            <person name="Blehert D.S."/>
            <person name="Lorch J.M."/>
            <person name="Young S.K."/>
            <person name="Zeng Q."/>
            <person name="Gargeya S."/>
            <person name="Fitzgerald M."/>
            <person name="Haas B."/>
            <person name="Abouelleil A."/>
            <person name="Alvarado L."/>
            <person name="Arachchi H.M."/>
            <person name="Berlin A."/>
            <person name="Brown A."/>
            <person name="Chapman S.B."/>
            <person name="Chen Z."/>
            <person name="Dunbar C."/>
            <person name="Freedman E."/>
            <person name="Gearin G."/>
            <person name="Gellesch M."/>
            <person name="Goldberg J."/>
            <person name="Griggs A."/>
            <person name="Gujja S."/>
            <person name="Heiman D."/>
            <person name="Howarth C."/>
            <person name="Larson L."/>
            <person name="Lui A."/>
            <person name="MacDonald P.J.P."/>
            <person name="Montmayeur A."/>
            <person name="Murphy C."/>
            <person name="Neiman D."/>
            <person name="Pearson M."/>
            <person name="Priest M."/>
            <person name="Roberts A."/>
            <person name="Saif S."/>
            <person name="Shea T."/>
            <person name="Shenoy N."/>
            <person name="Sisk P."/>
            <person name="Stolte C."/>
            <person name="Sykes S."/>
            <person name="Wortman J."/>
            <person name="Nusbaum C."/>
            <person name="Birren B."/>
        </authorList>
    </citation>
    <scope>NUCLEOTIDE SEQUENCE [LARGE SCALE GENOMIC DNA]</scope>
    <source>
        <strain evidence="4">ATCC MYA-4855 / 20631-21</strain>
    </source>
</reference>
<evidence type="ECO:0000256" key="1">
    <source>
        <dbReference type="SAM" id="Coils"/>
    </source>
</evidence>
<feature type="region of interest" description="Disordered" evidence="2">
    <location>
        <begin position="389"/>
        <end position="485"/>
    </location>
</feature>
<name>L8FRF6_PSED2</name>
<feature type="region of interest" description="Disordered" evidence="2">
    <location>
        <begin position="26"/>
        <end position="92"/>
    </location>
</feature>
<dbReference type="OrthoDB" id="2555519at2759"/>
<dbReference type="STRING" id="658429.L8FRF6"/>
<evidence type="ECO:0000256" key="2">
    <source>
        <dbReference type="SAM" id="MobiDB-lite"/>
    </source>
</evidence>
<evidence type="ECO:0000313" key="3">
    <source>
        <dbReference type="EMBL" id="ELR03109.1"/>
    </source>
</evidence>
<sequence>MTKRYSTYWRISTAKLQSKIIITAHSKQDHTASYPASPTTPTPTDSTTRQSKGLPALNPDEQNAIMRAPNGPLTSKSGNAMPVDKPNPHGQRPVMSPLGAAGMKTINTTPLTPKIAGASPANVVTPLLRRATRQDTTTSGPQRDERTATPVGSFLSDNITPRSGSRKSRLDSANPTPTGTPTALRPTEPTLASGGNLVYSGGLLSQLDDLPPKPTVSFSPTISDVGSAQSQQAGKFFYASDAKSNNSQPSRQRPGAPKQNSFLYANGNAIPSPTNQHGPSPTLPASEDKSRPRFVHANGIPDITKLPYTRAGSTVSTAPFSGPPRLAFQGRPSRPSRPSSPTKPADHNNTYVARRISTVSPPSIPVPFSPPLASAAYASPPLASAPYTSPPLTQAPYTSPPLYQNGAPTSGDEGPTPNPFWSRAKSPGVGQLDESRSAVESNEVRNVPLPVTIDRTSLSSTEEGSEPALADDSSSVSGLRSPVKAGGSLEQLNELAANARRERKVLDLEITNSSLAAINRTLEREMRKQSAELRRYRRLSRSGRLSIATAATRSSIGSHLSLSGISEEDQFSDMSGEEYDDEGDDDASELDSVDDGTLSPTALAESDARHRKRDEERLQLDLEKYQQLLVDSQKMNQSIKRCLGWTEELILDGNKALAYKVHVSDVELGGRVLIADDNDDDTETVVSGI</sequence>
<dbReference type="Proteomes" id="UP000011064">
    <property type="component" value="Unassembled WGS sequence"/>
</dbReference>
<feature type="region of interest" description="Disordered" evidence="2">
    <location>
        <begin position="566"/>
        <end position="614"/>
    </location>
</feature>
<feature type="region of interest" description="Disordered" evidence="2">
    <location>
        <begin position="110"/>
        <end position="195"/>
    </location>
</feature>
<feature type="compositionally biased region" description="Polar residues" evidence="2">
    <location>
        <begin position="242"/>
        <end position="251"/>
    </location>
</feature>
<proteinExistence type="predicted"/>
<feature type="region of interest" description="Disordered" evidence="2">
    <location>
        <begin position="241"/>
        <end position="349"/>
    </location>
</feature>
<feature type="compositionally biased region" description="Low complexity" evidence="2">
    <location>
        <begin position="331"/>
        <end position="340"/>
    </location>
</feature>
<dbReference type="EMBL" id="GL573304">
    <property type="protein sequence ID" value="ELR03109.1"/>
    <property type="molecule type" value="Genomic_DNA"/>
</dbReference>
<feature type="compositionally biased region" description="Low complexity" evidence="2">
    <location>
        <begin position="31"/>
        <end position="48"/>
    </location>
</feature>
<feature type="coiled-coil region" evidence="1">
    <location>
        <begin position="489"/>
        <end position="539"/>
    </location>
</feature>
<dbReference type="AlphaFoldDB" id="L8FRF6"/>
<keyword evidence="4" id="KW-1185">Reference proteome</keyword>